<comment type="subcellular location">
    <subcellularLocation>
        <location evidence="1 12">Mitochondrion inner membrane</location>
        <topology evidence="1 12">Single-pass membrane protein</topology>
    </subcellularLocation>
</comment>
<dbReference type="SMART" id="SM00360">
    <property type="entry name" value="RRM"/>
    <property type="match status" value="1"/>
</dbReference>
<dbReference type="InterPro" id="IPR012677">
    <property type="entry name" value="Nucleotide-bd_a/b_plait_sf"/>
</dbReference>
<feature type="compositionally biased region" description="Low complexity" evidence="14">
    <location>
        <begin position="542"/>
        <end position="554"/>
    </location>
</feature>
<keyword evidence="7" id="KW-1133">Transmembrane helix</keyword>
<dbReference type="PANTHER" id="PTHR32198">
    <property type="entry name" value="MITOCHONDRIAL ESCAPE PROTEIN 2"/>
    <property type="match status" value="1"/>
</dbReference>
<evidence type="ECO:0000256" key="1">
    <source>
        <dbReference type="ARBA" id="ARBA00004434"/>
    </source>
</evidence>
<keyword evidence="8 12" id="KW-0496">Mitochondrion</keyword>
<keyword evidence="17" id="KW-1185">Reference proteome</keyword>
<dbReference type="PROSITE" id="PS50102">
    <property type="entry name" value="RRM"/>
    <property type="match status" value="1"/>
</dbReference>
<evidence type="ECO:0000256" key="7">
    <source>
        <dbReference type="ARBA" id="ARBA00022989"/>
    </source>
</evidence>
<evidence type="ECO:0000256" key="3">
    <source>
        <dbReference type="ARBA" id="ARBA00020222"/>
    </source>
</evidence>
<evidence type="ECO:0000313" key="17">
    <source>
        <dbReference type="Proteomes" id="UP001194696"/>
    </source>
</evidence>
<evidence type="ECO:0000256" key="14">
    <source>
        <dbReference type="SAM" id="MobiDB-lite"/>
    </source>
</evidence>
<dbReference type="Proteomes" id="UP001194696">
    <property type="component" value="Unassembled WGS sequence"/>
</dbReference>
<evidence type="ECO:0000256" key="11">
    <source>
        <dbReference type="PROSITE-ProRule" id="PRU00176"/>
    </source>
</evidence>
<dbReference type="InterPro" id="IPR035979">
    <property type="entry name" value="RBD_domain_sf"/>
</dbReference>
<dbReference type="Gene3D" id="3.40.50.300">
    <property type="entry name" value="P-loop containing nucleotide triphosphate hydrolases"/>
    <property type="match status" value="1"/>
</dbReference>
<evidence type="ECO:0000313" key="16">
    <source>
        <dbReference type="EMBL" id="KAG0296434.1"/>
    </source>
</evidence>
<feature type="compositionally biased region" description="Basic residues" evidence="14">
    <location>
        <begin position="560"/>
        <end position="569"/>
    </location>
</feature>
<gene>
    <name evidence="16" type="primary">YME2_2</name>
    <name evidence="16" type="ORF">BGZ96_009517</name>
</gene>
<comment type="caution">
    <text evidence="16">The sequence shown here is derived from an EMBL/GenBank/DDBJ whole genome shotgun (WGS) entry which is preliminary data.</text>
</comment>
<dbReference type="InterPro" id="IPR027417">
    <property type="entry name" value="P-loop_NTPase"/>
</dbReference>
<dbReference type="Gene3D" id="3.30.70.330">
    <property type="match status" value="1"/>
</dbReference>
<dbReference type="SUPFAM" id="SSF52540">
    <property type="entry name" value="P-loop containing nucleoside triphosphate hydrolases"/>
    <property type="match status" value="1"/>
</dbReference>
<proteinExistence type="inferred from homology"/>
<keyword evidence="6" id="KW-0809">Transit peptide</keyword>
<protein>
    <recommendedName>
        <fullName evidence="3 12">Mitochondrial escape protein 2</fullName>
    </recommendedName>
</protein>
<dbReference type="PANTHER" id="PTHR32198:SF2">
    <property type="entry name" value="MITOCHONDRIAL ESCAPE PROTEIN 2"/>
    <property type="match status" value="1"/>
</dbReference>
<dbReference type="SUPFAM" id="SSF54928">
    <property type="entry name" value="RNA-binding domain, RBD"/>
    <property type="match status" value="1"/>
</dbReference>
<evidence type="ECO:0000256" key="9">
    <source>
        <dbReference type="ARBA" id="ARBA00023136"/>
    </source>
</evidence>
<evidence type="ECO:0000256" key="6">
    <source>
        <dbReference type="ARBA" id="ARBA00022946"/>
    </source>
</evidence>
<sequence>MYRAAAFSSRATTLVARRYVLLSSSATVRPLTTTASSTTTVPTFTSARRTTPLTNTSVSVKPTPFLRTQKVKGASTPRKYTTETPIHAEEELPLQYGMLYFDNAFPLKMGWWDIRYSLLKPGWRSLERKAKTELVPSEKNMPFHFKIGGIEPRLKDGGMFVHFSYVRPSSYTTKEALKEIESRCEQHLISKGHYMWFNFQKVRAFLVKGQPFLEDLASRYPNSRIRVEFAGNLNVEQLYTLFRKYGKIMDISLLTPVKDMPRQAIVQYSFMRASTSAKSCLHGMEINGTQLSVTYERTLQGNIIWSWLTNHPKITVPLGGAALAGMSFMIFDPMRVFSMHAKITQLFNANEYPFLRWLRKETVGRLTRSNLDSMQASGWRERAHDEEKLRAWLRIAPESFAIVHGPRGAGKTEMVEHVIKDKKHKVIIRCDELANARGESELLTNLAKQIGYIPLFQFMNTINNMVDVAITATTGQKAGLSATFEGQLKKILDTLSLAIQQASPVSDLSNTSPDAIMKRIEATLEEKTRLSELIKTGSCGTSSSQANSLALNASGNPNKRLTKAKRHRRETNSDDKDVECDPDEIPVIVIDGYMSREKGPHAKELWTYLADWAAVLVENHIAHVIFLTNNVTASKPLAKSLPNMPFEHIVLTDATLESALEFVYNHLDRDEYPDLIKSIQTIGGRLTDLELFIQKIKSGTTPDDAVKDILGRAVVEVRKNAFDFDNSDGRTLNWTPIQFWMVMKQLAASETASFDELKIHPLFKNDEGPFSAMEQAELINIIHKHGRPYAVRPGKPIYRAAFQNILSDIGFSAVMDLESSNHLEKEEMIKVAKWEAELKELSNLLHTDGSWLFGGGRVPKEVDTRVKWLMKKLAESHAKVEKYENEATQAKKTVAGIAATSFS</sequence>
<evidence type="ECO:0000256" key="10">
    <source>
        <dbReference type="ARBA" id="ARBA00025276"/>
    </source>
</evidence>
<evidence type="ECO:0000256" key="2">
    <source>
        <dbReference type="ARBA" id="ARBA00010320"/>
    </source>
</evidence>
<comment type="similarity">
    <text evidence="2 12">Belongs to the YME2 family.</text>
</comment>
<keyword evidence="11 12" id="KW-0694">RNA-binding</keyword>
<feature type="coiled-coil region" evidence="13">
    <location>
        <begin position="824"/>
        <end position="893"/>
    </location>
</feature>
<keyword evidence="5 12" id="KW-0999">Mitochondrion inner membrane</keyword>
<dbReference type="Pfam" id="PF10443">
    <property type="entry name" value="RNA12"/>
    <property type="match status" value="1"/>
</dbReference>
<comment type="function">
    <text evidence="10 12">Plays a role in maintaining the mitochondrial genome and in controlling the mtDNA escape. Involved in the regulation of mtDNA nucleotide structure and number. May have a dispensable role in early maturation of pre-rRNA.</text>
</comment>
<evidence type="ECO:0000256" key="5">
    <source>
        <dbReference type="ARBA" id="ARBA00022792"/>
    </source>
</evidence>
<keyword evidence="12" id="KW-0507">mRNA processing</keyword>
<dbReference type="InterPro" id="IPR018850">
    <property type="entry name" value="Mt_escape_2_C"/>
</dbReference>
<evidence type="ECO:0000256" key="8">
    <source>
        <dbReference type="ARBA" id="ARBA00023128"/>
    </source>
</evidence>
<evidence type="ECO:0000256" key="13">
    <source>
        <dbReference type="SAM" id="Coils"/>
    </source>
</evidence>
<accession>A0ABQ7KCG7</accession>
<organism evidence="16 17">
    <name type="scientific">Linnemannia gamsii</name>
    <dbReference type="NCBI Taxonomy" id="64522"/>
    <lineage>
        <taxon>Eukaryota</taxon>
        <taxon>Fungi</taxon>
        <taxon>Fungi incertae sedis</taxon>
        <taxon>Mucoromycota</taxon>
        <taxon>Mortierellomycotina</taxon>
        <taxon>Mortierellomycetes</taxon>
        <taxon>Mortierellales</taxon>
        <taxon>Mortierellaceae</taxon>
        <taxon>Linnemannia</taxon>
    </lineage>
</organism>
<dbReference type="InterPro" id="IPR039627">
    <property type="entry name" value="Yme2_C"/>
</dbReference>
<keyword evidence="9" id="KW-0472">Membrane</keyword>
<dbReference type="InterPro" id="IPR000504">
    <property type="entry name" value="RRM_dom"/>
</dbReference>
<reference evidence="16 17" key="1">
    <citation type="journal article" date="2020" name="Fungal Divers.">
        <title>Resolving the Mortierellaceae phylogeny through synthesis of multi-gene phylogenetics and phylogenomics.</title>
        <authorList>
            <person name="Vandepol N."/>
            <person name="Liber J."/>
            <person name="Desiro A."/>
            <person name="Na H."/>
            <person name="Kennedy M."/>
            <person name="Barry K."/>
            <person name="Grigoriev I.V."/>
            <person name="Miller A.N."/>
            <person name="O'Donnell K."/>
            <person name="Stajich J.E."/>
            <person name="Bonito G."/>
        </authorList>
    </citation>
    <scope>NUCLEOTIDE SEQUENCE [LARGE SCALE GENOMIC DNA]</scope>
    <source>
        <strain evidence="16 17">AD045</strain>
    </source>
</reference>
<feature type="region of interest" description="Disordered" evidence="14">
    <location>
        <begin position="539"/>
        <end position="578"/>
    </location>
</feature>
<keyword evidence="4" id="KW-0812">Transmembrane</keyword>
<evidence type="ECO:0000256" key="12">
    <source>
        <dbReference type="RuleBase" id="RU367108"/>
    </source>
</evidence>
<name>A0ABQ7KCG7_9FUNG</name>
<feature type="domain" description="RRM" evidence="15">
    <location>
        <begin position="209"/>
        <end position="298"/>
    </location>
</feature>
<dbReference type="EMBL" id="JAAAIM010000058">
    <property type="protein sequence ID" value="KAG0296434.1"/>
    <property type="molecule type" value="Genomic_DNA"/>
</dbReference>
<evidence type="ECO:0000259" key="15">
    <source>
        <dbReference type="PROSITE" id="PS50102"/>
    </source>
</evidence>
<dbReference type="Pfam" id="PF00076">
    <property type="entry name" value="RRM_1"/>
    <property type="match status" value="1"/>
</dbReference>
<evidence type="ECO:0000256" key="4">
    <source>
        <dbReference type="ARBA" id="ARBA00022692"/>
    </source>
</evidence>
<keyword evidence="13" id="KW-0175">Coiled coil</keyword>